<protein>
    <submittedName>
        <fullName evidence="1">Uncharacterized protein</fullName>
    </submittedName>
</protein>
<dbReference type="RefSeq" id="YP_010772438.1">
    <property type="nucleotide sequence ID" value="NC_074643.1"/>
</dbReference>
<dbReference type="Proteomes" id="UP001162249">
    <property type="component" value="Segment"/>
</dbReference>
<dbReference type="KEGG" id="vg:80402150"/>
<proteinExistence type="predicted"/>
<name>A0AA35GBQ9_9CAUD</name>
<dbReference type="EMBL" id="LC711080">
    <property type="protein sequence ID" value="BDI54995.1"/>
    <property type="molecule type" value="Genomic_DNA"/>
</dbReference>
<evidence type="ECO:0000313" key="2">
    <source>
        <dbReference type="Proteomes" id="UP001162249"/>
    </source>
</evidence>
<keyword evidence="2" id="KW-1185">Reference proteome</keyword>
<sequence length="51" mass="6243">MSREDRNDRYIIKYGKFGAYFYDVDKNEDMTLEHVLGMINHLERRDSMGRR</sequence>
<dbReference type="GeneID" id="80402150"/>
<reference evidence="1 2" key="1">
    <citation type="journal article" date="2022" name="Nat. Microbiol.">
        <title>Three families of Asgard archaeal viruses identified in metagenome-assembled genomes.</title>
        <authorList>
            <person name="Medvedeva S."/>
            <person name="Sun J."/>
            <person name="Yutin N."/>
            <person name="Koonin E.V."/>
            <person name="Nunoura T."/>
            <person name="Rinke C."/>
            <person name="Krupovic M."/>
        </authorList>
    </citation>
    <scope>NUCLEOTIDE SEQUENCE [LARGE SCALE GENOMIC DNA]</scope>
    <source>
        <strain evidence="1">VerdaV4</strain>
    </source>
</reference>
<organism evidence="1 2">
    <name type="scientific">Lokiarchaeia virus VerdaV4</name>
    <dbReference type="NCBI Taxonomy" id="3070172"/>
    <lineage>
        <taxon>Viruses</taxon>
        <taxon>Duplodnaviria</taxon>
        <taxon>Heunggongvirae</taxon>
        <taxon>Uroviricota</taxon>
        <taxon>Caudoviricetes</taxon>
        <taxon>Verdandiviridae</taxon>
        <taxon>Dolusvirus</taxon>
        <taxon>Dolusvirus pacificense</taxon>
    </lineage>
</organism>
<evidence type="ECO:0000313" key="1">
    <source>
        <dbReference type="EMBL" id="BDI54995.1"/>
    </source>
</evidence>
<accession>A0AA35GBQ9</accession>